<comment type="subcellular location">
    <subcellularLocation>
        <location evidence="1 5">Nucleus</location>
    </subcellularLocation>
</comment>
<name>A0A085NQJ6_9BILA</name>
<proteinExistence type="inferred from homology"/>
<keyword evidence="4 5" id="KW-0539">Nucleus</keyword>
<evidence type="ECO:0000256" key="5">
    <source>
        <dbReference type="RuleBase" id="RU365058"/>
    </source>
</evidence>
<dbReference type="InterPro" id="IPR027417">
    <property type="entry name" value="P-loop_NTPase"/>
</dbReference>
<dbReference type="Gene3D" id="3.40.50.300">
    <property type="entry name" value="P-loop containing nucleotide triphosphate hydrolases"/>
    <property type="match status" value="1"/>
</dbReference>
<comment type="subunit">
    <text evidence="5">ORC is composed of six subunits.</text>
</comment>
<dbReference type="Proteomes" id="UP000030758">
    <property type="component" value="Unassembled WGS sequence"/>
</dbReference>
<evidence type="ECO:0000256" key="4">
    <source>
        <dbReference type="ARBA" id="ARBA00023242"/>
    </source>
</evidence>
<dbReference type="EMBL" id="KL367481">
    <property type="protein sequence ID" value="KFD71742.1"/>
    <property type="molecule type" value="Genomic_DNA"/>
</dbReference>
<organism evidence="8">
    <name type="scientific">Trichuris suis</name>
    <name type="common">pig whipworm</name>
    <dbReference type="NCBI Taxonomy" id="68888"/>
    <lineage>
        <taxon>Eukaryota</taxon>
        <taxon>Metazoa</taxon>
        <taxon>Ecdysozoa</taxon>
        <taxon>Nematoda</taxon>
        <taxon>Enoplea</taxon>
        <taxon>Dorylaimia</taxon>
        <taxon>Trichinellida</taxon>
        <taxon>Trichuridae</taxon>
        <taxon>Trichuris</taxon>
    </lineage>
</organism>
<evidence type="ECO:0000256" key="1">
    <source>
        <dbReference type="ARBA" id="ARBA00004123"/>
    </source>
</evidence>
<dbReference type="CDD" id="cd00009">
    <property type="entry name" value="AAA"/>
    <property type="match status" value="1"/>
</dbReference>
<keyword evidence="5" id="KW-0067">ATP-binding</keyword>
<accession>A0A085NQJ6</accession>
<dbReference type="GO" id="GO:0005664">
    <property type="term" value="C:nuclear origin of replication recognition complex"/>
    <property type="evidence" value="ECO:0007669"/>
    <property type="project" value="TreeGrafter"/>
</dbReference>
<dbReference type="SUPFAM" id="SSF52540">
    <property type="entry name" value="P-loop containing nucleoside triphosphate hydrolases"/>
    <property type="match status" value="1"/>
</dbReference>
<dbReference type="InterPro" id="IPR003959">
    <property type="entry name" value="ATPase_AAA_core"/>
</dbReference>
<feature type="region of interest" description="Disordered" evidence="6">
    <location>
        <begin position="34"/>
        <end position="107"/>
    </location>
</feature>
<comment type="function">
    <text evidence="5">Component of the origin recognition complex (ORC) that binds origins of replication. DNA-binding is ATP-dependent, however specific DNA sequences that define origins of replication have not been identified so far. ORC is required to assemble the pre-replication complex necessary to initiate DNA replication.</text>
</comment>
<comment type="similarity">
    <text evidence="2 5">Belongs to the ORC1 family.</text>
</comment>
<protein>
    <recommendedName>
        <fullName evidence="5">Origin recognition complex subunit 1</fullName>
    </recommendedName>
</protein>
<dbReference type="GO" id="GO:0033314">
    <property type="term" value="P:mitotic DNA replication checkpoint signaling"/>
    <property type="evidence" value="ECO:0007669"/>
    <property type="project" value="TreeGrafter"/>
</dbReference>
<dbReference type="PANTHER" id="PTHR10763:SF23">
    <property type="entry name" value="ORIGIN RECOGNITION COMPLEX SUBUNIT 1"/>
    <property type="match status" value="1"/>
</dbReference>
<keyword evidence="3 5" id="KW-0238">DNA-binding</keyword>
<dbReference type="GO" id="GO:0006270">
    <property type="term" value="P:DNA replication initiation"/>
    <property type="evidence" value="ECO:0007669"/>
    <property type="project" value="TreeGrafter"/>
</dbReference>
<feature type="domain" description="ATPase AAA-type core" evidence="7">
    <location>
        <begin position="214"/>
        <end position="352"/>
    </location>
</feature>
<dbReference type="GO" id="GO:0016887">
    <property type="term" value="F:ATP hydrolysis activity"/>
    <property type="evidence" value="ECO:0007669"/>
    <property type="project" value="InterPro"/>
</dbReference>
<keyword evidence="5" id="KW-0235">DNA replication</keyword>
<dbReference type="PANTHER" id="PTHR10763">
    <property type="entry name" value="CELL DIVISION CONTROL PROTEIN 6-RELATED"/>
    <property type="match status" value="1"/>
</dbReference>
<dbReference type="GO" id="GO:0003688">
    <property type="term" value="F:DNA replication origin binding"/>
    <property type="evidence" value="ECO:0007669"/>
    <property type="project" value="TreeGrafter"/>
</dbReference>
<reference evidence="8" key="1">
    <citation type="journal article" date="2014" name="Nat. Genet.">
        <title>Genome and transcriptome of the porcine whipworm Trichuris suis.</title>
        <authorList>
            <person name="Jex A.R."/>
            <person name="Nejsum P."/>
            <person name="Schwarz E.M."/>
            <person name="Hu L."/>
            <person name="Young N.D."/>
            <person name="Hall R.S."/>
            <person name="Korhonen P.K."/>
            <person name="Liao S."/>
            <person name="Thamsborg S."/>
            <person name="Xia J."/>
            <person name="Xu P."/>
            <person name="Wang S."/>
            <person name="Scheerlinck J.P."/>
            <person name="Hofmann A."/>
            <person name="Sternberg P.W."/>
            <person name="Wang J."/>
            <person name="Gasser R.B."/>
        </authorList>
    </citation>
    <scope>NUCLEOTIDE SEQUENCE [LARGE SCALE GENOMIC DNA]</scope>
    <source>
        <strain evidence="8">DCEP-RM93F</strain>
    </source>
</reference>
<dbReference type="Pfam" id="PF00004">
    <property type="entry name" value="AAA"/>
    <property type="match status" value="1"/>
</dbReference>
<feature type="non-terminal residue" evidence="8">
    <location>
        <position position="354"/>
    </location>
</feature>
<dbReference type="AlphaFoldDB" id="A0A085NQJ6"/>
<evidence type="ECO:0000259" key="7">
    <source>
        <dbReference type="Pfam" id="PF00004"/>
    </source>
</evidence>
<evidence type="ECO:0000256" key="2">
    <source>
        <dbReference type="ARBA" id="ARBA00008398"/>
    </source>
</evidence>
<sequence length="354" mass="39719">MKLRDRSNLKSTAWYYDYSEVVAHNFGAATTTVSTSSRRSERLAEKRSSAKRKQLSSRLSEILPKRNKTQARSVTPIPASHDSACASSDQPRAPTRSGLRPVVPKKPIYSPLQDRTRGCWLPTPAQRRKNGVERALFVEEASSGTVVSSGQAVNGKAATTGNPFDDLKARLHASAIPKNLPCREQQFEKIKLFISCCLKAEIGGRPEGFFLRCIYISGVPGTGKTVTIRHAVHSLLSDKKIPKFSYCEVNGMQVLDPKCVYLEMVRAMKKAWKFKSTDNARKVLDQTFSKVDRNRLPMVLLMDEVDLLISSRQRVLYQLFDWSTQEEAKLIVLAVANTLDFPERVLSKRISSRV</sequence>
<dbReference type="InterPro" id="IPR050311">
    <property type="entry name" value="ORC1/CDC6"/>
</dbReference>
<evidence type="ECO:0000256" key="6">
    <source>
        <dbReference type="SAM" id="MobiDB-lite"/>
    </source>
</evidence>
<evidence type="ECO:0000313" key="8">
    <source>
        <dbReference type="EMBL" id="KFD71742.1"/>
    </source>
</evidence>
<gene>
    <name evidence="8" type="ORF">M514_16262</name>
</gene>
<feature type="compositionally biased region" description="Basic and acidic residues" evidence="6">
    <location>
        <begin position="38"/>
        <end position="48"/>
    </location>
</feature>
<dbReference type="GO" id="GO:0005524">
    <property type="term" value="F:ATP binding"/>
    <property type="evidence" value="ECO:0007669"/>
    <property type="project" value="UniProtKB-KW"/>
</dbReference>
<keyword evidence="5" id="KW-0547">Nucleotide-binding</keyword>
<evidence type="ECO:0000256" key="3">
    <source>
        <dbReference type="ARBA" id="ARBA00023125"/>
    </source>
</evidence>